<keyword evidence="8" id="KW-1185">Reference proteome</keyword>
<evidence type="ECO:0000313" key="8">
    <source>
        <dbReference type="Proteomes" id="UP000053201"/>
    </source>
</evidence>
<dbReference type="PROSITE" id="PS51683">
    <property type="entry name" value="SAM_OMT_II"/>
    <property type="match status" value="1"/>
</dbReference>
<dbReference type="InterPro" id="IPR016461">
    <property type="entry name" value="COMT-like"/>
</dbReference>
<dbReference type="OMA" id="TYLIRHV"/>
<dbReference type="STRING" id="645134.A0A0L0HTP1"/>
<evidence type="ECO:0000313" key="7">
    <source>
        <dbReference type="EMBL" id="KND04270.1"/>
    </source>
</evidence>
<dbReference type="InterPro" id="IPR012967">
    <property type="entry name" value="COMT_dimerisation"/>
</dbReference>
<dbReference type="Proteomes" id="UP000053201">
    <property type="component" value="Unassembled WGS sequence"/>
</dbReference>
<dbReference type="EMBL" id="KQ257450">
    <property type="protein sequence ID" value="KND04270.1"/>
    <property type="molecule type" value="Genomic_DNA"/>
</dbReference>
<dbReference type="OrthoDB" id="1606438at2759"/>
<dbReference type="AlphaFoldDB" id="A0A0L0HTP1"/>
<feature type="domain" description="O-methyltransferase C-terminal" evidence="5">
    <location>
        <begin position="171"/>
        <end position="384"/>
    </location>
</feature>
<dbReference type="PIRSF" id="PIRSF005739">
    <property type="entry name" value="O-mtase"/>
    <property type="match status" value="1"/>
</dbReference>
<name>A0A0L0HTP1_SPIPD</name>
<dbReference type="GO" id="GO:0008171">
    <property type="term" value="F:O-methyltransferase activity"/>
    <property type="evidence" value="ECO:0007669"/>
    <property type="project" value="InterPro"/>
</dbReference>
<dbReference type="InterPro" id="IPR036390">
    <property type="entry name" value="WH_DNA-bd_sf"/>
</dbReference>
<dbReference type="SUPFAM" id="SSF46785">
    <property type="entry name" value="Winged helix' DNA-binding domain"/>
    <property type="match status" value="1"/>
</dbReference>
<feature type="active site" description="Proton acceptor" evidence="4">
    <location>
        <position position="314"/>
    </location>
</feature>
<feature type="domain" description="O-methyltransferase dimerisation" evidence="6">
    <location>
        <begin position="77"/>
        <end position="145"/>
    </location>
</feature>
<sequence>MTIEIPAAEPASVLSEIDKLISTLQNIKTSVSDLKRNHNAVNIDSRKALQSCWDGVDKLTSMLAPPQDVLTLIVGSCLESKALTAAADLGIADALKDSELSIDEIAKLVDADPRKLRQILSLLANRSVFIQNGEKFTNNAISSSLRTDHPKSMRDFVLHWGHDSYRGANRLAEAIRLANASKAPWELEMGKSFYDWIHQPENAALSTRVNGAMSNYSNGLQDGIVEDFDWSILGEKATLVDIGCGVGAVDLALCKRWPNLTFELQDLPSVIDDAKKFWAKEDAELCSRVTFTPHDFFQPQSGRHRHFLIKQCLHNWSDVDCLRILRHIRQAISEDGRFFAAEFVMTATSNRVKHMVDVNMLTLVNSLQRTEEQFKKLFYDAGFRIVDVHENRSAISIVEAIPI</sequence>
<dbReference type="InterPro" id="IPR001077">
    <property type="entry name" value="COMT_C"/>
</dbReference>
<protein>
    <submittedName>
        <fullName evidence="7">Uncharacterized protein</fullName>
    </submittedName>
</protein>
<evidence type="ECO:0000259" key="5">
    <source>
        <dbReference type="Pfam" id="PF00891"/>
    </source>
</evidence>
<evidence type="ECO:0000256" key="4">
    <source>
        <dbReference type="PIRSR" id="PIRSR005739-1"/>
    </source>
</evidence>
<dbReference type="InterPro" id="IPR029063">
    <property type="entry name" value="SAM-dependent_MTases_sf"/>
</dbReference>
<dbReference type="PANTHER" id="PTHR43712:SF2">
    <property type="entry name" value="O-METHYLTRANSFERASE CICE"/>
    <property type="match status" value="1"/>
</dbReference>
<dbReference type="Gene3D" id="1.10.10.10">
    <property type="entry name" value="Winged helix-like DNA-binding domain superfamily/Winged helix DNA-binding domain"/>
    <property type="match status" value="1"/>
</dbReference>
<dbReference type="PANTHER" id="PTHR43712">
    <property type="entry name" value="PUTATIVE (AFU_ORTHOLOGUE AFUA_4G14580)-RELATED"/>
    <property type="match status" value="1"/>
</dbReference>
<dbReference type="Gene3D" id="3.40.50.150">
    <property type="entry name" value="Vaccinia Virus protein VP39"/>
    <property type="match status" value="1"/>
</dbReference>
<proteinExistence type="predicted"/>
<evidence type="ECO:0000256" key="3">
    <source>
        <dbReference type="ARBA" id="ARBA00022691"/>
    </source>
</evidence>
<keyword evidence="2" id="KW-0808">Transferase</keyword>
<dbReference type="Pfam" id="PF00891">
    <property type="entry name" value="Methyltransf_2"/>
    <property type="match status" value="1"/>
</dbReference>
<dbReference type="Pfam" id="PF08100">
    <property type="entry name" value="Dimerisation"/>
    <property type="match status" value="1"/>
</dbReference>
<dbReference type="GO" id="GO:0046983">
    <property type="term" value="F:protein dimerization activity"/>
    <property type="evidence" value="ECO:0007669"/>
    <property type="project" value="InterPro"/>
</dbReference>
<keyword evidence="1" id="KW-0489">Methyltransferase</keyword>
<evidence type="ECO:0000259" key="6">
    <source>
        <dbReference type="Pfam" id="PF08100"/>
    </source>
</evidence>
<reference evidence="7 8" key="1">
    <citation type="submission" date="2009-08" db="EMBL/GenBank/DDBJ databases">
        <title>The Genome Sequence of Spizellomyces punctatus strain DAOM BR117.</title>
        <authorList>
            <consortium name="The Broad Institute Genome Sequencing Platform"/>
            <person name="Russ C."/>
            <person name="Cuomo C."/>
            <person name="Shea T."/>
            <person name="Young S.K."/>
            <person name="Zeng Q."/>
            <person name="Koehrsen M."/>
            <person name="Haas B."/>
            <person name="Borodovsky M."/>
            <person name="Guigo R."/>
            <person name="Alvarado L."/>
            <person name="Berlin A."/>
            <person name="Bochicchio J."/>
            <person name="Borenstein D."/>
            <person name="Chapman S."/>
            <person name="Chen Z."/>
            <person name="Engels R."/>
            <person name="Freedman E."/>
            <person name="Gellesch M."/>
            <person name="Goldberg J."/>
            <person name="Griggs A."/>
            <person name="Gujja S."/>
            <person name="Heiman D."/>
            <person name="Hepburn T."/>
            <person name="Howarth C."/>
            <person name="Jen D."/>
            <person name="Larson L."/>
            <person name="Lewis B."/>
            <person name="Mehta T."/>
            <person name="Park D."/>
            <person name="Pearson M."/>
            <person name="Roberts A."/>
            <person name="Saif S."/>
            <person name="Shenoy N."/>
            <person name="Sisk P."/>
            <person name="Stolte C."/>
            <person name="Sykes S."/>
            <person name="Thomson T."/>
            <person name="Walk T."/>
            <person name="White J."/>
            <person name="Yandava C."/>
            <person name="Burger G."/>
            <person name="Gray M.W."/>
            <person name="Holland P.W.H."/>
            <person name="King N."/>
            <person name="Lang F.B.F."/>
            <person name="Roger A.J."/>
            <person name="Ruiz-Trillo I."/>
            <person name="Lander E."/>
            <person name="Nusbaum C."/>
        </authorList>
    </citation>
    <scope>NUCLEOTIDE SEQUENCE [LARGE SCALE GENOMIC DNA]</scope>
    <source>
        <strain evidence="7 8">DAOM BR117</strain>
    </source>
</reference>
<accession>A0A0L0HTP1</accession>
<dbReference type="GeneID" id="27683764"/>
<evidence type="ECO:0000256" key="2">
    <source>
        <dbReference type="ARBA" id="ARBA00022679"/>
    </source>
</evidence>
<dbReference type="InParanoid" id="A0A0L0HTP1"/>
<dbReference type="SUPFAM" id="SSF53335">
    <property type="entry name" value="S-adenosyl-L-methionine-dependent methyltransferases"/>
    <property type="match status" value="1"/>
</dbReference>
<evidence type="ECO:0000256" key="1">
    <source>
        <dbReference type="ARBA" id="ARBA00022603"/>
    </source>
</evidence>
<dbReference type="eggNOG" id="KOG3178">
    <property type="taxonomic scope" value="Eukaryota"/>
</dbReference>
<dbReference type="InterPro" id="IPR036388">
    <property type="entry name" value="WH-like_DNA-bd_sf"/>
</dbReference>
<organism evidence="7 8">
    <name type="scientific">Spizellomyces punctatus (strain DAOM BR117)</name>
    <dbReference type="NCBI Taxonomy" id="645134"/>
    <lineage>
        <taxon>Eukaryota</taxon>
        <taxon>Fungi</taxon>
        <taxon>Fungi incertae sedis</taxon>
        <taxon>Chytridiomycota</taxon>
        <taxon>Chytridiomycota incertae sedis</taxon>
        <taxon>Chytridiomycetes</taxon>
        <taxon>Spizellomycetales</taxon>
        <taxon>Spizellomycetaceae</taxon>
        <taxon>Spizellomyces</taxon>
    </lineage>
</organism>
<dbReference type="VEuPathDB" id="FungiDB:SPPG_00006"/>
<dbReference type="GO" id="GO:0032259">
    <property type="term" value="P:methylation"/>
    <property type="evidence" value="ECO:0007669"/>
    <property type="project" value="UniProtKB-KW"/>
</dbReference>
<keyword evidence="3" id="KW-0949">S-adenosyl-L-methionine</keyword>
<gene>
    <name evidence="7" type="ORF">SPPG_00006</name>
</gene>
<dbReference type="RefSeq" id="XP_016612309.1">
    <property type="nucleotide sequence ID" value="XM_016748344.1"/>
</dbReference>